<protein>
    <submittedName>
        <fullName evidence="2">Uncharacterized protein</fullName>
    </submittedName>
</protein>
<keyword evidence="1" id="KW-0812">Transmembrane</keyword>
<evidence type="ECO:0000256" key="1">
    <source>
        <dbReference type="SAM" id="Phobius"/>
    </source>
</evidence>
<sequence>TPLDLAKQRKNVWMINHLQEARQAKGYDSPSYLKRLKMDKEFRQKVMLGTPFLVIWLVGFIADLDIDSWLIKGVMYAAVWLIVQFLS</sequence>
<organism evidence="2 3">
    <name type="scientific">Cirrhinus mrigala</name>
    <name type="common">Mrigala</name>
    <dbReference type="NCBI Taxonomy" id="683832"/>
    <lineage>
        <taxon>Eukaryota</taxon>
        <taxon>Metazoa</taxon>
        <taxon>Chordata</taxon>
        <taxon>Craniata</taxon>
        <taxon>Vertebrata</taxon>
        <taxon>Euteleostomi</taxon>
        <taxon>Actinopterygii</taxon>
        <taxon>Neopterygii</taxon>
        <taxon>Teleostei</taxon>
        <taxon>Ostariophysi</taxon>
        <taxon>Cypriniformes</taxon>
        <taxon>Cyprinidae</taxon>
        <taxon>Labeoninae</taxon>
        <taxon>Labeonini</taxon>
        <taxon>Cirrhinus</taxon>
    </lineage>
</organism>
<name>A0ABD0RD89_CIRMR</name>
<feature type="non-terminal residue" evidence="2">
    <location>
        <position position="1"/>
    </location>
</feature>
<gene>
    <name evidence="2" type="ORF">M9458_010053</name>
</gene>
<feature type="transmembrane region" description="Helical" evidence="1">
    <location>
        <begin position="68"/>
        <end position="86"/>
    </location>
</feature>
<reference evidence="2 3" key="1">
    <citation type="submission" date="2024-05" db="EMBL/GenBank/DDBJ databases">
        <title>Genome sequencing and assembly of Indian major carp, Cirrhinus mrigala (Hamilton, 1822).</title>
        <authorList>
            <person name="Mohindra V."/>
            <person name="Chowdhury L.M."/>
            <person name="Lal K."/>
            <person name="Jena J.K."/>
        </authorList>
    </citation>
    <scope>NUCLEOTIDE SEQUENCE [LARGE SCALE GENOMIC DNA]</scope>
    <source>
        <strain evidence="2">CM1030</strain>
        <tissue evidence="2">Blood</tissue>
    </source>
</reference>
<feature type="transmembrane region" description="Helical" evidence="1">
    <location>
        <begin position="46"/>
        <end position="62"/>
    </location>
</feature>
<keyword evidence="3" id="KW-1185">Reference proteome</keyword>
<accession>A0ABD0RD89</accession>
<dbReference type="Proteomes" id="UP001529510">
    <property type="component" value="Unassembled WGS sequence"/>
</dbReference>
<comment type="caution">
    <text evidence="2">The sequence shown here is derived from an EMBL/GenBank/DDBJ whole genome shotgun (WGS) entry which is preliminary data.</text>
</comment>
<evidence type="ECO:0000313" key="2">
    <source>
        <dbReference type="EMBL" id="KAL0196481.1"/>
    </source>
</evidence>
<dbReference type="EMBL" id="JAMKFB020000004">
    <property type="protein sequence ID" value="KAL0196481.1"/>
    <property type="molecule type" value="Genomic_DNA"/>
</dbReference>
<keyword evidence="1" id="KW-0472">Membrane</keyword>
<dbReference type="AlphaFoldDB" id="A0ABD0RD89"/>
<proteinExistence type="predicted"/>
<keyword evidence="1" id="KW-1133">Transmembrane helix</keyword>
<evidence type="ECO:0000313" key="3">
    <source>
        <dbReference type="Proteomes" id="UP001529510"/>
    </source>
</evidence>
<feature type="non-terminal residue" evidence="2">
    <location>
        <position position="87"/>
    </location>
</feature>